<keyword evidence="11" id="KW-0472">Membrane</keyword>
<name>A0A2W4Z5F8_9CYAN</name>
<comment type="caution">
    <text evidence="17">The sequence shown here is derived from an EMBL/GenBank/DDBJ whole genome shotgun (WGS) entry which is preliminary data.</text>
</comment>
<evidence type="ECO:0000313" key="17">
    <source>
        <dbReference type="EMBL" id="PZO50218.1"/>
    </source>
</evidence>
<dbReference type="InterPro" id="IPR003715">
    <property type="entry name" value="Poly_export_N"/>
</dbReference>
<evidence type="ECO:0000256" key="4">
    <source>
        <dbReference type="ARBA" id="ARBA00022452"/>
    </source>
</evidence>
<gene>
    <name evidence="17" type="ORF">DCF15_16150</name>
</gene>
<evidence type="ECO:0000256" key="12">
    <source>
        <dbReference type="ARBA" id="ARBA00023139"/>
    </source>
</evidence>
<feature type="domain" description="SLBB" evidence="16">
    <location>
        <begin position="143"/>
        <end position="228"/>
    </location>
</feature>
<reference evidence="17 18" key="2">
    <citation type="submission" date="2018-06" db="EMBL/GenBank/DDBJ databases">
        <title>Metagenomic assembly of (sub)arctic Cyanobacteria and their associated microbiome from non-axenic cultures.</title>
        <authorList>
            <person name="Baurain D."/>
        </authorList>
    </citation>
    <scope>NUCLEOTIDE SEQUENCE [LARGE SCALE GENOMIC DNA]</scope>
    <source>
        <strain evidence="17">ULC027bin1</strain>
    </source>
</reference>
<keyword evidence="3" id="KW-0813">Transport</keyword>
<evidence type="ECO:0000256" key="1">
    <source>
        <dbReference type="ARBA" id="ARBA00004571"/>
    </source>
</evidence>
<feature type="domain" description="Polysaccharide export protein N-terminal" evidence="15">
    <location>
        <begin position="66"/>
        <end position="136"/>
    </location>
</feature>
<evidence type="ECO:0000256" key="10">
    <source>
        <dbReference type="ARBA" id="ARBA00023114"/>
    </source>
</evidence>
<evidence type="ECO:0000256" key="3">
    <source>
        <dbReference type="ARBA" id="ARBA00022448"/>
    </source>
</evidence>
<dbReference type="Gene3D" id="3.10.560.10">
    <property type="entry name" value="Outer membrane lipoprotein wza domain like"/>
    <property type="match status" value="1"/>
</dbReference>
<evidence type="ECO:0000256" key="2">
    <source>
        <dbReference type="ARBA" id="ARBA00009450"/>
    </source>
</evidence>
<keyword evidence="5" id="KW-0762">Sugar transport</keyword>
<keyword evidence="7" id="KW-0732">Signal</keyword>
<dbReference type="GO" id="GO:0046930">
    <property type="term" value="C:pore complex"/>
    <property type="evidence" value="ECO:0007669"/>
    <property type="project" value="UniProtKB-KW"/>
</dbReference>
<evidence type="ECO:0000256" key="14">
    <source>
        <dbReference type="ARBA" id="ARBA00023288"/>
    </source>
</evidence>
<comment type="similarity">
    <text evidence="2">Belongs to the BexD/CtrA/VexA family.</text>
</comment>
<reference evidence="18" key="1">
    <citation type="submission" date="2018-04" db="EMBL/GenBank/DDBJ databases">
        <authorList>
            <person name="Cornet L."/>
        </authorList>
    </citation>
    <scope>NUCLEOTIDE SEQUENCE [LARGE SCALE GENOMIC DNA]</scope>
</reference>
<sequence>MKNQLMSKQIQRLSLSVALAVSATHGLPRFVAGALAAELPQVSNQALPVSSGASSNSATVSSLSDIYVLGPGDAVTIAIFNVPEYSGPQQVLADGTLNLPVVGRVSVSGLTLQEAGNRISSAYSRELRYPQVTVVLTAPRPLRVAIAGEVSRPGLYTLTPENNAQFPTVAQALQTAGGVTQAADLHRVQLRRSTGNGPVQTITLDLWELLNNGNVRQDLALRDGDAIVIGETATVNIAETNQLSASNLASNVDQAMTVAVVGEVFRPGAYEFGSGASNAAGANTPSNKGRTTVTQVVQTAGGSKAS</sequence>
<feature type="non-terminal residue" evidence="17">
    <location>
        <position position="306"/>
    </location>
</feature>
<evidence type="ECO:0000256" key="11">
    <source>
        <dbReference type="ARBA" id="ARBA00023136"/>
    </source>
</evidence>
<keyword evidence="13" id="KW-0998">Cell outer membrane</keyword>
<evidence type="ECO:0000256" key="5">
    <source>
        <dbReference type="ARBA" id="ARBA00022597"/>
    </source>
</evidence>
<dbReference type="PANTHER" id="PTHR33619:SF3">
    <property type="entry name" value="POLYSACCHARIDE EXPORT PROTEIN GFCE-RELATED"/>
    <property type="match status" value="1"/>
</dbReference>
<comment type="subcellular location">
    <subcellularLocation>
        <location evidence="1">Cell outer membrane</location>
        <topology evidence="1">Multi-pass membrane protein</topology>
    </subcellularLocation>
</comment>
<evidence type="ECO:0000256" key="6">
    <source>
        <dbReference type="ARBA" id="ARBA00022692"/>
    </source>
</evidence>
<evidence type="ECO:0000259" key="16">
    <source>
        <dbReference type="Pfam" id="PF22461"/>
    </source>
</evidence>
<evidence type="ECO:0000256" key="8">
    <source>
        <dbReference type="ARBA" id="ARBA00023047"/>
    </source>
</evidence>
<keyword evidence="9" id="KW-0406">Ion transport</keyword>
<keyword evidence="6" id="KW-0812">Transmembrane</keyword>
<dbReference type="GO" id="GO:0015159">
    <property type="term" value="F:polysaccharide transmembrane transporter activity"/>
    <property type="evidence" value="ECO:0007669"/>
    <property type="project" value="InterPro"/>
</dbReference>
<dbReference type="PANTHER" id="PTHR33619">
    <property type="entry name" value="POLYSACCHARIDE EXPORT PROTEIN GFCE-RELATED"/>
    <property type="match status" value="1"/>
</dbReference>
<keyword evidence="8" id="KW-0625">Polysaccharide transport</keyword>
<dbReference type="GO" id="GO:0015288">
    <property type="term" value="F:porin activity"/>
    <property type="evidence" value="ECO:0007669"/>
    <property type="project" value="UniProtKB-KW"/>
</dbReference>
<dbReference type="GO" id="GO:0006811">
    <property type="term" value="P:monoatomic ion transport"/>
    <property type="evidence" value="ECO:0007669"/>
    <property type="project" value="UniProtKB-KW"/>
</dbReference>
<evidence type="ECO:0000256" key="9">
    <source>
        <dbReference type="ARBA" id="ARBA00023065"/>
    </source>
</evidence>
<dbReference type="AlphaFoldDB" id="A0A2W4Z5F8"/>
<keyword evidence="12" id="KW-0564">Palmitate</keyword>
<evidence type="ECO:0000313" key="18">
    <source>
        <dbReference type="Proteomes" id="UP000249794"/>
    </source>
</evidence>
<keyword evidence="10" id="KW-0626">Porin</keyword>
<dbReference type="Proteomes" id="UP000249794">
    <property type="component" value="Unassembled WGS sequence"/>
</dbReference>
<dbReference type="InterPro" id="IPR049712">
    <property type="entry name" value="Poly_export"/>
</dbReference>
<keyword evidence="4" id="KW-1134">Transmembrane beta strand</keyword>
<keyword evidence="14" id="KW-0449">Lipoprotein</keyword>
<dbReference type="Pfam" id="PF22461">
    <property type="entry name" value="SLBB_2"/>
    <property type="match status" value="1"/>
</dbReference>
<protein>
    <submittedName>
        <fullName evidence="17">Sugar ABC transporter substrate-binding protein</fullName>
    </submittedName>
</protein>
<organism evidence="17 18">
    <name type="scientific">Phormidesmis priestleyi</name>
    <dbReference type="NCBI Taxonomy" id="268141"/>
    <lineage>
        <taxon>Bacteria</taxon>
        <taxon>Bacillati</taxon>
        <taxon>Cyanobacteriota</taxon>
        <taxon>Cyanophyceae</taxon>
        <taxon>Leptolyngbyales</taxon>
        <taxon>Leptolyngbyaceae</taxon>
        <taxon>Phormidesmis</taxon>
    </lineage>
</organism>
<dbReference type="GO" id="GO:0009279">
    <property type="term" value="C:cell outer membrane"/>
    <property type="evidence" value="ECO:0007669"/>
    <property type="project" value="UniProtKB-SubCell"/>
</dbReference>
<evidence type="ECO:0000256" key="7">
    <source>
        <dbReference type="ARBA" id="ARBA00022729"/>
    </source>
</evidence>
<dbReference type="EMBL" id="QBMP01000195">
    <property type="protein sequence ID" value="PZO50218.1"/>
    <property type="molecule type" value="Genomic_DNA"/>
</dbReference>
<dbReference type="Pfam" id="PF02563">
    <property type="entry name" value="Poly_export"/>
    <property type="match status" value="1"/>
</dbReference>
<dbReference type="InterPro" id="IPR054765">
    <property type="entry name" value="SLBB_dom"/>
</dbReference>
<accession>A0A2W4Z5F8</accession>
<evidence type="ECO:0000256" key="13">
    <source>
        <dbReference type="ARBA" id="ARBA00023237"/>
    </source>
</evidence>
<proteinExistence type="inferred from homology"/>
<evidence type="ECO:0000259" key="15">
    <source>
        <dbReference type="Pfam" id="PF02563"/>
    </source>
</evidence>